<accession>A0A835XM95</accession>
<dbReference type="Pfam" id="PF01593">
    <property type="entry name" value="Amino_oxidase"/>
    <property type="match status" value="1"/>
</dbReference>
<keyword evidence="7" id="KW-1185">Reference proteome</keyword>
<dbReference type="GO" id="GO:0097621">
    <property type="term" value="F:monoamine oxidase activity"/>
    <property type="evidence" value="ECO:0007669"/>
    <property type="project" value="UniProtKB-EC"/>
</dbReference>
<dbReference type="PANTHER" id="PTHR43563">
    <property type="entry name" value="AMINE OXIDASE"/>
    <property type="match status" value="1"/>
</dbReference>
<feature type="compositionally biased region" description="Low complexity" evidence="4">
    <location>
        <begin position="55"/>
        <end position="71"/>
    </location>
</feature>
<dbReference type="AlphaFoldDB" id="A0A835XM95"/>
<protein>
    <recommendedName>
        <fullName evidence="2">monoamine oxidase</fullName>
        <ecNumber evidence="2">1.4.3.4</ecNumber>
    </recommendedName>
</protein>
<feature type="region of interest" description="Disordered" evidence="4">
    <location>
        <begin position="362"/>
        <end position="383"/>
    </location>
</feature>
<dbReference type="PANTHER" id="PTHR43563:SF1">
    <property type="entry name" value="AMINE OXIDASE [FLAVIN-CONTAINING] B"/>
    <property type="match status" value="1"/>
</dbReference>
<dbReference type="InterPro" id="IPR050703">
    <property type="entry name" value="Flavin_MAO"/>
</dbReference>
<dbReference type="InterPro" id="IPR036188">
    <property type="entry name" value="FAD/NAD-bd_sf"/>
</dbReference>
<evidence type="ECO:0000259" key="5">
    <source>
        <dbReference type="Pfam" id="PF01593"/>
    </source>
</evidence>
<dbReference type="Proteomes" id="UP000612055">
    <property type="component" value="Unassembled WGS sequence"/>
</dbReference>
<reference evidence="6" key="1">
    <citation type="journal article" date="2020" name="bioRxiv">
        <title>Comparative genomics of Chlamydomonas.</title>
        <authorList>
            <person name="Craig R.J."/>
            <person name="Hasan A.R."/>
            <person name="Ness R.W."/>
            <person name="Keightley P.D."/>
        </authorList>
    </citation>
    <scope>NUCLEOTIDE SEQUENCE</scope>
    <source>
        <strain evidence="6">CCAP 11/70</strain>
    </source>
</reference>
<dbReference type="Gene3D" id="3.50.50.60">
    <property type="entry name" value="FAD/NAD(P)-binding domain"/>
    <property type="match status" value="2"/>
</dbReference>
<feature type="compositionally biased region" description="Pro residues" evidence="4">
    <location>
        <begin position="72"/>
        <end position="88"/>
    </location>
</feature>
<feature type="domain" description="Amine oxidase" evidence="5">
    <location>
        <begin position="13"/>
        <end position="543"/>
    </location>
</feature>
<evidence type="ECO:0000256" key="3">
    <source>
        <dbReference type="ARBA" id="ARBA00048448"/>
    </source>
</evidence>
<gene>
    <name evidence="6" type="ORF">HYH03_014608</name>
</gene>
<evidence type="ECO:0000313" key="6">
    <source>
        <dbReference type="EMBL" id="KAG2486678.1"/>
    </source>
</evidence>
<evidence type="ECO:0000256" key="2">
    <source>
        <dbReference type="ARBA" id="ARBA00012804"/>
    </source>
</evidence>
<evidence type="ECO:0000313" key="7">
    <source>
        <dbReference type="Proteomes" id="UP000612055"/>
    </source>
</evidence>
<feature type="region of interest" description="Disordered" evidence="4">
    <location>
        <begin position="55"/>
        <end position="117"/>
    </location>
</feature>
<comment type="similarity">
    <text evidence="1">Belongs to the flavin monoamine oxidase family.</text>
</comment>
<comment type="caution">
    <text evidence="6">The sequence shown here is derived from an EMBL/GenBank/DDBJ whole genome shotgun (WGS) entry which is preliminary data.</text>
</comment>
<organism evidence="6 7">
    <name type="scientific">Edaphochlamys debaryana</name>
    <dbReference type="NCBI Taxonomy" id="47281"/>
    <lineage>
        <taxon>Eukaryota</taxon>
        <taxon>Viridiplantae</taxon>
        <taxon>Chlorophyta</taxon>
        <taxon>core chlorophytes</taxon>
        <taxon>Chlorophyceae</taxon>
        <taxon>CS clade</taxon>
        <taxon>Chlamydomonadales</taxon>
        <taxon>Chlamydomonadales incertae sedis</taxon>
        <taxon>Edaphochlamys</taxon>
    </lineage>
</organism>
<dbReference type="SUPFAM" id="SSF54373">
    <property type="entry name" value="FAD-linked reductases, C-terminal domain"/>
    <property type="match status" value="1"/>
</dbReference>
<dbReference type="EC" id="1.4.3.4" evidence="2"/>
<evidence type="ECO:0000256" key="4">
    <source>
        <dbReference type="SAM" id="MobiDB-lite"/>
    </source>
</evidence>
<dbReference type="OrthoDB" id="547090at2759"/>
<comment type="catalytic activity">
    <reaction evidence="3">
        <text>a secondary aliphatic amine + O2 + H2O = a primary amine + an aldehyde + H2O2</text>
        <dbReference type="Rhea" id="RHEA:26414"/>
        <dbReference type="ChEBI" id="CHEBI:15377"/>
        <dbReference type="ChEBI" id="CHEBI:15379"/>
        <dbReference type="ChEBI" id="CHEBI:16240"/>
        <dbReference type="ChEBI" id="CHEBI:17478"/>
        <dbReference type="ChEBI" id="CHEBI:58855"/>
        <dbReference type="ChEBI" id="CHEBI:65296"/>
        <dbReference type="EC" id="1.4.3.4"/>
    </reaction>
</comment>
<evidence type="ECO:0000256" key="1">
    <source>
        <dbReference type="ARBA" id="ARBA00005995"/>
    </source>
</evidence>
<proteinExistence type="inferred from homology"/>
<sequence>MLATTGEERRAADAMVDLGGQWIGPTQHRSLQLASELGLGLIAQTWFEDATVAAAPAPSSSAKAQRRSATSPPTPPATPSSPPPPSPSWPAAATGPPGRPSEALSGPTVPLASGASTPLTEAEASELSSVLGLWDQWAASLGESKAWSAHPHAFGWDRISVVDWIQAHVALPAVRRELELLVLTVSASEPRRLSFLFWIHFLAMVGGTAAIADGPGGAQSFKVAGGMQQLSFGLYDDVVRRGGRVQLGAAVVAVDWMAPLPDGGTGVEVTLTVPQPPPPPPAPASAAGQAAAAAAAVTAAAAAPPQRLRASFLVVAMSPPLWRDVNWQPPLLPAKRAIGEGMYMGSAVKTIAVFDRAFWERRPDGSGQRSDGAGPPPPPARLEELGPVGNLFPSTVSGRPALVGLVAGDAAVELAAAPEAERRRRVLAQYQAFFLGGGSGGGSGGDEVERWCVGWVSKDWMSEERSRGCYAALWPPGLATLASLSSALPAGGEAGAGEWLDGVTAARAPVGGRVFWAGTELAREWAGYFEGALEAGHRAAAEVEAAVRACGRYPRPLQGVSRL</sequence>
<dbReference type="EMBL" id="JAEHOE010000108">
    <property type="protein sequence ID" value="KAG2486678.1"/>
    <property type="molecule type" value="Genomic_DNA"/>
</dbReference>
<dbReference type="SUPFAM" id="SSF51905">
    <property type="entry name" value="FAD/NAD(P)-binding domain"/>
    <property type="match status" value="1"/>
</dbReference>
<name>A0A835XM95_9CHLO</name>
<dbReference type="InterPro" id="IPR002937">
    <property type="entry name" value="Amino_oxidase"/>
</dbReference>